<keyword evidence="3" id="KW-1185">Reference proteome</keyword>
<accession>A0ABN1ZG97</accession>
<sequence>MAGRGRPAERPSKAVGLWQPVHYRYRAVAFGSSCTTYAGCAMAAVSVLLVVSRVFKNTAEAVGRLADANRTDAEAEAIRARTARKDGSQPCNRVAAAMVHVTDRLPDSEVSHALVEVAISD</sequence>
<dbReference type="Proteomes" id="UP001501742">
    <property type="component" value="Unassembled WGS sequence"/>
</dbReference>
<evidence type="ECO:0008006" key="4">
    <source>
        <dbReference type="Google" id="ProtNLM"/>
    </source>
</evidence>
<keyword evidence="1" id="KW-0472">Membrane</keyword>
<comment type="caution">
    <text evidence="2">The sequence shown here is derived from an EMBL/GenBank/DDBJ whole genome shotgun (WGS) entry which is preliminary data.</text>
</comment>
<reference evidence="2 3" key="1">
    <citation type="journal article" date="2019" name="Int. J. Syst. Evol. Microbiol.">
        <title>The Global Catalogue of Microorganisms (GCM) 10K type strain sequencing project: providing services to taxonomists for standard genome sequencing and annotation.</title>
        <authorList>
            <consortium name="The Broad Institute Genomics Platform"/>
            <consortium name="The Broad Institute Genome Sequencing Center for Infectious Disease"/>
            <person name="Wu L."/>
            <person name="Ma J."/>
        </authorList>
    </citation>
    <scope>NUCLEOTIDE SEQUENCE [LARGE SCALE GENOMIC DNA]</scope>
    <source>
        <strain evidence="2 3">JCM 12140</strain>
    </source>
</reference>
<evidence type="ECO:0000313" key="2">
    <source>
        <dbReference type="EMBL" id="GAA1494523.1"/>
    </source>
</evidence>
<organism evidence="2 3">
    <name type="scientific">Curtobacterium herbarum</name>
    <dbReference type="NCBI Taxonomy" id="150122"/>
    <lineage>
        <taxon>Bacteria</taxon>
        <taxon>Bacillati</taxon>
        <taxon>Actinomycetota</taxon>
        <taxon>Actinomycetes</taxon>
        <taxon>Micrococcales</taxon>
        <taxon>Microbacteriaceae</taxon>
        <taxon>Curtobacterium</taxon>
    </lineage>
</organism>
<proteinExistence type="predicted"/>
<feature type="transmembrane region" description="Helical" evidence="1">
    <location>
        <begin position="27"/>
        <end position="51"/>
    </location>
</feature>
<evidence type="ECO:0000256" key="1">
    <source>
        <dbReference type="SAM" id="Phobius"/>
    </source>
</evidence>
<dbReference type="EMBL" id="BAAAJX010000016">
    <property type="protein sequence ID" value="GAA1494523.1"/>
    <property type="molecule type" value="Genomic_DNA"/>
</dbReference>
<gene>
    <name evidence="2" type="ORF">GCM10009627_28690</name>
</gene>
<evidence type="ECO:0000313" key="3">
    <source>
        <dbReference type="Proteomes" id="UP001501742"/>
    </source>
</evidence>
<name>A0ABN1ZG97_9MICO</name>
<keyword evidence="1" id="KW-1133">Transmembrane helix</keyword>
<keyword evidence="1" id="KW-0812">Transmembrane</keyword>
<protein>
    <recommendedName>
        <fullName evidence="4">Pilus assembly protein TadE</fullName>
    </recommendedName>
</protein>